<dbReference type="AlphaFoldDB" id="A0A511N871"/>
<evidence type="ECO:0000256" key="8">
    <source>
        <dbReference type="PIRSR" id="PIRSR001123-2"/>
    </source>
</evidence>
<accession>A0A511N871</accession>
<dbReference type="SUPFAM" id="SSF101821">
    <property type="entry name" value="Aminopeptidase/glucanase lid domain"/>
    <property type="match status" value="1"/>
</dbReference>
<dbReference type="InterPro" id="IPR008007">
    <property type="entry name" value="Peptidase_M42"/>
</dbReference>
<proteinExistence type="inferred from homology"/>
<dbReference type="PIRSF" id="PIRSF001123">
    <property type="entry name" value="PepA_GA"/>
    <property type="match status" value="1"/>
</dbReference>
<evidence type="ECO:0000256" key="2">
    <source>
        <dbReference type="ARBA" id="ARBA00022438"/>
    </source>
</evidence>
<evidence type="ECO:0000256" key="6">
    <source>
        <dbReference type="PIRNR" id="PIRNR001123"/>
    </source>
</evidence>
<comment type="similarity">
    <text evidence="1 6">Belongs to the peptidase M42 family.</text>
</comment>
<dbReference type="InterPro" id="IPR023367">
    <property type="entry name" value="Peptidase_M42_dom2"/>
</dbReference>
<dbReference type="PANTHER" id="PTHR32481:SF7">
    <property type="entry name" value="AMINOPEPTIDASE YHFE-RELATED"/>
    <property type="match status" value="1"/>
</dbReference>
<gene>
    <name evidence="9" type="ORF">DC3_46740</name>
</gene>
<dbReference type="SUPFAM" id="SSF53187">
    <property type="entry name" value="Zn-dependent exopeptidases"/>
    <property type="match status" value="1"/>
</dbReference>
<keyword evidence="4 8" id="KW-0479">Metal-binding</keyword>
<reference evidence="9 10" key="1">
    <citation type="submission" date="2019-07" db="EMBL/GenBank/DDBJ databases">
        <title>Whole genome shotgun sequence of Deinococcus cellulosilyticus NBRC 106333.</title>
        <authorList>
            <person name="Hosoyama A."/>
            <person name="Uohara A."/>
            <person name="Ohji S."/>
            <person name="Ichikawa N."/>
        </authorList>
    </citation>
    <scope>NUCLEOTIDE SEQUENCE [LARGE SCALE GENOMIC DNA]</scope>
    <source>
        <strain evidence="9 10">NBRC 106333</strain>
    </source>
</reference>
<feature type="binding site" evidence="8">
    <location>
        <position position="325"/>
    </location>
    <ligand>
        <name>Zn(2+)</name>
        <dbReference type="ChEBI" id="CHEBI:29105"/>
        <label>2</label>
    </ligand>
</feature>
<dbReference type="GO" id="GO:0006508">
    <property type="term" value="P:proteolysis"/>
    <property type="evidence" value="ECO:0007669"/>
    <property type="project" value="UniProtKB-KW"/>
</dbReference>
<organism evidence="9 10">
    <name type="scientific">Deinococcus cellulosilyticus (strain DSM 18568 / NBRC 106333 / KACC 11606 / 5516J-15)</name>
    <dbReference type="NCBI Taxonomy" id="1223518"/>
    <lineage>
        <taxon>Bacteria</taxon>
        <taxon>Thermotogati</taxon>
        <taxon>Deinococcota</taxon>
        <taxon>Deinococci</taxon>
        <taxon>Deinococcales</taxon>
        <taxon>Deinococcaceae</taxon>
        <taxon>Deinococcus</taxon>
    </lineage>
</organism>
<comment type="caution">
    <text evidence="9">The sequence shown here is derived from an EMBL/GenBank/DDBJ whole genome shotgun (WGS) entry which is preliminary data.</text>
</comment>
<keyword evidence="10" id="KW-1185">Reference proteome</keyword>
<dbReference type="GO" id="GO:0046872">
    <property type="term" value="F:metal ion binding"/>
    <property type="evidence" value="ECO:0007669"/>
    <property type="project" value="UniProtKB-UniRule"/>
</dbReference>
<dbReference type="PANTHER" id="PTHR32481">
    <property type="entry name" value="AMINOPEPTIDASE"/>
    <property type="match status" value="1"/>
</dbReference>
<dbReference type="EMBL" id="BJXB01000027">
    <property type="protein sequence ID" value="GEM49039.1"/>
    <property type="molecule type" value="Genomic_DNA"/>
</dbReference>
<feature type="binding site" evidence="8">
    <location>
        <position position="190"/>
    </location>
    <ligand>
        <name>Zn(2+)</name>
        <dbReference type="ChEBI" id="CHEBI:29105"/>
        <label>1</label>
    </ligand>
</feature>
<evidence type="ECO:0000313" key="10">
    <source>
        <dbReference type="Proteomes" id="UP000321306"/>
    </source>
</evidence>
<keyword evidence="5" id="KW-0378">Hydrolase</keyword>
<feature type="binding site" evidence="8">
    <location>
        <position position="72"/>
    </location>
    <ligand>
        <name>Zn(2+)</name>
        <dbReference type="ChEBI" id="CHEBI:29105"/>
        <label>1</label>
    </ligand>
</feature>
<feature type="binding site" evidence="8">
    <location>
        <position position="225"/>
    </location>
    <ligand>
        <name>Zn(2+)</name>
        <dbReference type="ChEBI" id="CHEBI:29105"/>
        <label>2</label>
    </ligand>
</feature>
<protein>
    <submittedName>
        <fullName evidence="9">Aminopeptidase</fullName>
    </submittedName>
</protein>
<feature type="binding site" evidence="8">
    <location>
        <position position="245"/>
    </location>
    <ligand>
        <name>Zn(2+)</name>
        <dbReference type="ChEBI" id="CHEBI:29105"/>
        <label>1</label>
    </ligand>
</feature>
<evidence type="ECO:0000256" key="7">
    <source>
        <dbReference type="PIRSR" id="PIRSR001123-1"/>
    </source>
</evidence>
<evidence type="ECO:0000313" key="9">
    <source>
        <dbReference type="EMBL" id="GEM49039.1"/>
    </source>
</evidence>
<feature type="binding site" evidence="8">
    <location>
        <position position="190"/>
    </location>
    <ligand>
        <name>Zn(2+)</name>
        <dbReference type="ChEBI" id="CHEBI:29105"/>
        <label>2</label>
    </ligand>
</feature>
<comment type="cofactor">
    <cofactor evidence="8">
        <name>a divalent metal cation</name>
        <dbReference type="ChEBI" id="CHEBI:60240"/>
    </cofactor>
    <text evidence="8">Binds 2 divalent metal cations per subunit.</text>
</comment>
<evidence type="ECO:0000256" key="4">
    <source>
        <dbReference type="ARBA" id="ARBA00022723"/>
    </source>
</evidence>
<dbReference type="Gene3D" id="3.40.630.10">
    <property type="entry name" value="Zn peptidases"/>
    <property type="match status" value="1"/>
</dbReference>
<dbReference type="InterPro" id="IPR051464">
    <property type="entry name" value="Peptidase_M42_aminopept"/>
</dbReference>
<dbReference type="GO" id="GO:0004177">
    <property type="term" value="F:aminopeptidase activity"/>
    <property type="evidence" value="ECO:0007669"/>
    <property type="project" value="UniProtKB-UniRule"/>
</dbReference>
<dbReference type="Pfam" id="PF05343">
    <property type="entry name" value="Peptidase_M42"/>
    <property type="match status" value="1"/>
</dbReference>
<keyword evidence="2 9" id="KW-0031">Aminopeptidase</keyword>
<feature type="active site" description="Proton acceptor" evidence="7">
    <location>
        <position position="224"/>
    </location>
</feature>
<dbReference type="Proteomes" id="UP000321306">
    <property type="component" value="Unassembled WGS sequence"/>
</dbReference>
<keyword evidence="3" id="KW-0645">Protease</keyword>
<dbReference type="Gene3D" id="2.40.30.40">
    <property type="entry name" value="Peptidase M42, domain 2"/>
    <property type="match status" value="1"/>
</dbReference>
<name>A0A511N871_DEIC1</name>
<evidence type="ECO:0000256" key="5">
    <source>
        <dbReference type="ARBA" id="ARBA00022801"/>
    </source>
</evidence>
<dbReference type="CDD" id="cd05657">
    <property type="entry name" value="M42_glucanase_like"/>
    <property type="match status" value="1"/>
</dbReference>
<evidence type="ECO:0000256" key="1">
    <source>
        <dbReference type="ARBA" id="ARBA00006272"/>
    </source>
</evidence>
<evidence type="ECO:0000256" key="3">
    <source>
        <dbReference type="ARBA" id="ARBA00022670"/>
    </source>
</evidence>
<sequence>MLCAMINHHYVAEQLLTLLRTPSPTGMTAAGMEVLSRMLHDLGVSPECTPKGALYWTLKGSEEGKTVAFSAHIDTLGAMVKEIKDNGRLKLTALGGYDWATVEGEYCTIHLNDGQTLTGTVVNTKQSTHVWGSELRDLKRTEETIEVRIDARTSSAEETLALGIQVGDFVSWDPRAELTDAGYLKSRHLDNKAAVAIFLGVTKAVLEQQLPLKHTVHFFISNYEEVGHGASVGIPHDTEELIAVDMAAIGKGQASSEHHCTLCVKDSSGPYDHALGNRLREAARRAGIELKIDIYPYYGSDASAAWRAGGNYPAALIGPGVDASHAYERTHLDALQDTGKLILGYVLEE</sequence>